<dbReference type="PROSITE" id="PS51297">
    <property type="entry name" value="K_BOX"/>
    <property type="match status" value="1"/>
</dbReference>
<reference evidence="2" key="1">
    <citation type="journal article" date="2013" name="J. Plant Res.">
        <title>Effect of fungi and light on seed germination of three Opuntia species from semiarid lands of central Mexico.</title>
        <authorList>
            <person name="Delgado-Sanchez P."/>
            <person name="Jimenez-Bremont J.F."/>
            <person name="Guerrero-Gonzalez Mde L."/>
            <person name="Flores J."/>
        </authorList>
    </citation>
    <scope>NUCLEOTIDE SEQUENCE</scope>
    <source>
        <tissue evidence="2">Cladode</tissue>
    </source>
</reference>
<name>A0A7C8ZTL6_OPUST</name>
<organism evidence="2">
    <name type="scientific">Opuntia streptacantha</name>
    <name type="common">Prickly pear cactus</name>
    <name type="synonym">Opuntia cardona</name>
    <dbReference type="NCBI Taxonomy" id="393608"/>
    <lineage>
        <taxon>Eukaryota</taxon>
        <taxon>Viridiplantae</taxon>
        <taxon>Streptophyta</taxon>
        <taxon>Embryophyta</taxon>
        <taxon>Tracheophyta</taxon>
        <taxon>Spermatophyta</taxon>
        <taxon>Magnoliopsida</taxon>
        <taxon>eudicotyledons</taxon>
        <taxon>Gunneridae</taxon>
        <taxon>Pentapetalae</taxon>
        <taxon>Caryophyllales</taxon>
        <taxon>Cactineae</taxon>
        <taxon>Cactaceae</taxon>
        <taxon>Opuntioideae</taxon>
        <taxon>Opuntia</taxon>
    </lineage>
</organism>
<reference evidence="2" key="2">
    <citation type="submission" date="2020-07" db="EMBL/GenBank/DDBJ databases">
        <authorList>
            <person name="Vera ALvarez R."/>
            <person name="Arias-Moreno D.M."/>
            <person name="Jimenez-Jacinto V."/>
            <person name="Jimenez-Bremont J.F."/>
            <person name="Swaminathan K."/>
            <person name="Moose S.P."/>
            <person name="Guerrero-Gonzalez M.L."/>
            <person name="Marino-Ramirez L."/>
            <person name="Landsman D."/>
            <person name="Rodriguez-Kessler M."/>
            <person name="Delgado-Sanchez P."/>
        </authorList>
    </citation>
    <scope>NUCLEOTIDE SEQUENCE</scope>
    <source>
        <tissue evidence="2">Cladode</tissue>
    </source>
</reference>
<feature type="domain" description="K-box" evidence="1">
    <location>
        <begin position="1"/>
        <end position="88"/>
    </location>
</feature>
<dbReference type="EMBL" id="GISG01161105">
    <property type="protein sequence ID" value="MBA4649575.1"/>
    <property type="molecule type" value="Transcribed_RNA"/>
</dbReference>
<evidence type="ECO:0000313" key="2">
    <source>
        <dbReference type="EMBL" id="MBA4649575.1"/>
    </source>
</evidence>
<dbReference type="GO" id="GO:0005634">
    <property type="term" value="C:nucleus"/>
    <property type="evidence" value="ECO:0007669"/>
    <property type="project" value="InterPro"/>
</dbReference>
<dbReference type="InterPro" id="IPR002487">
    <property type="entry name" value="TF_Kbox"/>
</dbReference>
<dbReference type="Pfam" id="PF01486">
    <property type="entry name" value="K-box"/>
    <property type="match status" value="1"/>
</dbReference>
<dbReference type="GO" id="GO:0003700">
    <property type="term" value="F:DNA-binding transcription factor activity"/>
    <property type="evidence" value="ECO:0007669"/>
    <property type="project" value="InterPro"/>
</dbReference>
<evidence type="ECO:0000259" key="1">
    <source>
        <dbReference type="PROSITE" id="PS51297"/>
    </source>
</evidence>
<sequence length="145" mass="16673">MQEDLQKLNEINEDLQRQIRQRMGDCLEDLNFDQLHCLEQDMENAVQFIRQRKYKVIATQIDTKKKKVRNEREIHRGLLQEFDLPKEEPQYGLVDDGEYHHVLGYDNSSHVLALRLQPCPLPPNLHAGGAAGTGSGSCVTTYTLL</sequence>
<dbReference type="AlphaFoldDB" id="A0A7C8ZTL6"/>
<protein>
    <recommendedName>
        <fullName evidence="1">K-box domain-containing protein</fullName>
    </recommendedName>
</protein>
<proteinExistence type="predicted"/>
<accession>A0A7C8ZTL6</accession>